<evidence type="ECO:0000259" key="8">
    <source>
        <dbReference type="Pfam" id="PF01435"/>
    </source>
</evidence>
<proteinExistence type="predicted"/>
<dbReference type="OrthoDB" id="9814887at2"/>
<evidence type="ECO:0000256" key="5">
    <source>
        <dbReference type="ARBA" id="ARBA00022833"/>
    </source>
</evidence>
<dbReference type="EMBL" id="VANS01000001">
    <property type="protein sequence ID" value="TMM54409.1"/>
    <property type="molecule type" value="Genomic_DNA"/>
</dbReference>
<evidence type="ECO:0000256" key="4">
    <source>
        <dbReference type="ARBA" id="ARBA00022801"/>
    </source>
</evidence>
<protein>
    <submittedName>
        <fullName evidence="9">Tetratricopeptide repeat protein</fullName>
    </submittedName>
</protein>
<dbReference type="Proteomes" id="UP000309550">
    <property type="component" value="Unassembled WGS sequence"/>
</dbReference>
<dbReference type="GO" id="GO:0004222">
    <property type="term" value="F:metalloendopeptidase activity"/>
    <property type="evidence" value="ECO:0007669"/>
    <property type="project" value="InterPro"/>
</dbReference>
<feature type="domain" description="Peptidase M48" evidence="8">
    <location>
        <begin position="43"/>
        <end position="228"/>
    </location>
</feature>
<dbReference type="RefSeq" id="WP_138660581.1">
    <property type="nucleotide sequence ID" value="NZ_VANS01000001.1"/>
</dbReference>
<evidence type="ECO:0000313" key="10">
    <source>
        <dbReference type="Proteomes" id="UP000309550"/>
    </source>
</evidence>
<dbReference type="InterPro" id="IPR001915">
    <property type="entry name" value="Peptidase_M48"/>
</dbReference>
<keyword evidence="5" id="KW-0862">Zinc</keyword>
<keyword evidence="10" id="KW-1185">Reference proteome</keyword>
<evidence type="ECO:0000256" key="6">
    <source>
        <dbReference type="ARBA" id="ARBA00023049"/>
    </source>
</evidence>
<comment type="cofactor">
    <cofactor evidence="1">
        <name>Zn(2+)</name>
        <dbReference type="ChEBI" id="CHEBI:29105"/>
    </cofactor>
</comment>
<dbReference type="SUPFAM" id="SSF48452">
    <property type="entry name" value="TPR-like"/>
    <property type="match status" value="1"/>
</dbReference>
<gene>
    <name evidence="9" type="ORF">FDT80_02105</name>
</gene>
<keyword evidence="3" id="KW-0479">Metal-binding</keyword>
<dbReference type="PANTHER" id="PTHR22726">
    <property type="entry name" value="METALLOENDOPEPTIDASE OMA1"/>
    <property type="match status" value="1"/>
</dbReference>
<dbReference type="GO" id="GO:0046872">
    <property type="term" value="F:metal ion binding"/>
    <property type="evidence" value="ECO:0007669"/>
    <property type="project" value="UniProtKB-KW"/>
</dbReference>
<keyword evidence="2" id="KW-0645">Protease</keyword>
<dbReference type="InterPro" id="IPR011990">
    <property type="entry name" value="TPR-like_helical_dom_sf"/>
</dbReference>
<evidence type="ECO:0000313" key="9">
    <source>
        <dbReference type="EMBL" id="TMM54409.1"/>
    </source>
</evidence>
<dbReference type="AlphaFoldDB" id="A0A5S3PJ39"/>
<dbReference type="InterPro" id="IPR051156">
    <property type="entry name" value="Mito/Outer_Membr_Metalloprot"/>
</dbReference>
<sequence>MTFHRVFPLASIPALLLALIVTMGATQGARAAGLLRDADLEHGLEQVGAPVLRAAGLNPARVKILVVNDSTLNAFVVGNDAIFIHYGLINRMDTAAMLQAVIAHEAAHIANGHITRRMTNMANSRTISGLGMALAAVAAASGNGRAAAGVALGSAGSAQRAFLGHTRAEEASADQSGVRYMTAAGVDAQGLRDVLDLFRGQELLAETRQDPYLRSHPLSRDRLRAVEAYAAAYGRKAGPDPAAAYWFARVKGKLSAYTRAPKWTLRRLGDSPYADVRLLREAVAEHRQSRTKQALGAIDRAIAVRPGDPFLHDMRGQILIETRNFGAAVAAYGRAAQLAPGDPLILSGYGRALLAAGQVGKALPVLERARSIDFRDGSMLRDLSVAYAKTGQTGLAALVTAERYALSGRLEDAGIHARRASGLLPRGSGPWQRAQDVVSASERAAKRR</sequence>
<feature type="region of interest" description="Disordered" evidence="7">
    <location>
        <begin position="426"/>
        <end position="448"/>
    </location>
</feature>
<keyword evidence="4" id="KW-0378">Hydrolase</keyword>
<dbReference type="PANTHER" id="PTHR22726:SF1">
    <property type="entry name" value="METALLOENDOPEPTIDASE OMA1, MITOCHONDRIAL"/>
    <property type="match status" value="1"/>
</dbReference>
<evidence type="ECO:0000256" key="2">
    <source>
        <dbReference type="ARBA" id="ARBA00022670"/>
    </source>
</evidence>
<dbReference type="Pfam" id="PF14559">
    <property type="entry name" value="TPR_19"/>
    <property type="match status" value="1"/>
</dbReference>
<evidence type="ECO:0000256" key="7">
    <source>
        <dbReference type="SAM" id="MobiDB-lite"/>
    </source>
</evidence>
<dbReference type="CDD" id="cd07324">
    <property type="entry name" value="M48C_Oma1-like"/>
    <property type="match status" value="1"/>
</dbReference>
<organism evidence="9 10">
    <name type="scientific">Sulfitobacter sabulilitoris</name>
    <dbReference type="NCBI Taxonomy" id="2562655"/>
    <lineage>
        <taxon>Bacteria</taxon>
        <taxon>Pseudomonadati</taxon>
        <taxon>Pseudomonadota</taxon>
        <taxon>Alphaproteobacteria</taxon>
        <taxon>Rhodobacterales</taxon>
        <taxon>Roseobacteraceae</taxon>
        <taxon>Sulfitobacter</taxon>
    </lineage>
</organism>
<accession>A0A5S3PJ39</accession>
<name>A0A5S3PJ39_9RHOB</name>
<dbReference type="Gene3D" id="1.25.40.10">
    <property type="entry name" value="Tetratricopeptide repeat domain"/>
    <property type="match status" value="1"/>
</dbReference>
<dbReference type="GO" id="GO:0051603">
    <property type="term" value="P:proteolysis involved in protein catabolic process"/>
    <property type="evidence" value="ECO:0007669"/>
    <property type="project" value="TreeGrafter"/>
</dbReference>
<evidence type="ECO:0000256" key="1">
    <source>
        <dbReference type="ARBA" id="ARBA00001947"/>
    </source>
</evidence>
<keyword evidence="6" id="KW-0482">Metalloprotease</keyword>
<reference evidence="9 10" key="1">
    <citation type="submission" date="2019-05" db="EMBL/GenBank/DDBJ databases">
        <title>Sulfitobacter sabulilitoris sp. nov., isolated from a marine sand.</title>
        <authorList>
            <person name="Yoon J.-H."/>
        </authorList>
    </citation>
    <scope>NUCLEOTIDE SEQUENCE [LARGE SCALE GENOMIC DNA]</scope>
    <source>
        <strain evidence="9 10">HSMS-29</strain>
    </source>
</reference>
<comment type="caution">
    <text evidence="9">The sequence shown here is derived from an EMBL/GenBank/DDBJ whole genome shotgun (WGS) entry which is preliminary data.</text>
</comment>
<dbReference type="Gene3D" id="3.30.2010.10">
    <property type="entry name" value="Metalloproteases ('zincins'), catalytic domain"/>
    <property type="match status" value="1"/>
</dbReference>
<dbReference type="Pfam" id="PF01435">
    <property type="entry name" value="Peptidase_M48"/>
    <property type="match status" value="1"/>
</dbReference>
<evidence type="ECO:0000256" key="3">
    <source>
        <dbReference type="ARBA" id="ARBA00022723"/>
    </source>
</evidence>
<dbReference type="GO" id="GO:0016020">
    <property type="term" value="C:membrane"/>
    <property type="evidence" value="ECO:0007669"/>
    <property type="project" value="TreeGrafter"/>
</dbReference>